<gene>
    <name evidence="1" type="ORF">NCTC11938_00986</name>
</gene>
<evidence type="ECO:0000313" key="1">
    <source>
        <dbReference type="EMBL" id="SUC18971.1"/>
    </source>
</evidence>
<evidence type="ECO:0000313" key="2">
    <source>
        <dbReference type="Proteomes" id="UP000254191"/>
    </source>
</evidence>
<dbReference type="EMBL" id="UGTS01000004">
    <property type="protein sequence ID" value="SUC18971.1"/>
    <property type="molecule type" value="Genomic_DNA"/>
</dbReference>
<evidence type="ECO:0008006" key="3">
    <source>
        <dbReference type="Google" id="ProtNLM"/>
    </source>
</evidence>
<dbReference type="AlphaFoldDB" id="A0A379FG38"/>
<organism evidence="1 2">
    <name type="scientific">Proteus mirabilis</name>
    <dbReference type="NCBI Taxonomy" id="584"/>
    <lineage>
        <taxon>Bacteria</taxon>
        <taxon>Pseudomonadati</taxon>
        <taxon>Pseudomonadota</taxon>
        <taxon>Gammaproteobacteria</taxon>
        <taxon>Enterobacterales</taxon>
        <taxon>Morganellaceae</taxon>
        <taxon>Proteus</taxon>
    </lineage>
</organism>
<sequence>MNSYSHHGQFMKFIVPEPDPKNVCSLCSREVGKENLIEGQKANICFDCSDLAKEIADERRKEIAEKEIQQMAKDLSLANVNTEKGSFDISDTGMATAYMYAERLYKAGYRKVE</sequence>
<proteinExistence type="predicted"/>
<reference evidence="1 2" key="1">
    <citation type="submission" date="2018-06" db="EMBL/GenBank/DDBJ databases">
        <authorList>
            <consortium name="Pathogen Informatics"/>
            <person name="Doyle S."/>
        </authorList>
    </citation>
    <scope>NUCLEOTIDE SEQUENCE [LARGE SCALE GENOMIC DNA]</scope>
    <source>
        <strain evidence="1 2">NCTC11938</strain>
    </source>
</reference>
<dbReference type="Proteomes" id="UP000254191">
    <property type="component" value="Unassembled WGS sequence"/>
</dbReference>
<name>A0A379FG38_PROMI</name>
<protein>
    <recommendedName>
        <fullName evidence="3">ClpX-type ZB domain-containing protein</fullName>
    </recommendedName>
</protein>
<accession>A0A379FG38</accession>